<reference evidence="3" key="1">
    <citation type="submission" date="2012-07" db="EMBL/GenBank/DDBJ databases">
        <title>Genome of the Chinese tree shrew, a rising model animal genetically related to primates.</title>
        <authorList>
            <person name="Zhang G."/>
            <person name="Fan Y."/>
            <person name="Yao Y."/>
            <person name="Huang Z."/>
        </authorList>
    </citation>
    <scope>NUCLEOTIDE SEQUENCE [LARGE SCALE GENOMIC DNA]</scope>
</reference>
<evidence type="ECO:0000256" key="1">
    <source>
        <dbReference type="SAM" id="MobiDB-lite"/>
    </source>
</evidence>
<gene>
    <name evidence="2" type="ORF">TREES_T100002018</name>
</gene>
<sequence>MSLYFECSFYETEKSSRKWGKPVHGSSQDSGKEPTRTSTNSYIPGFLPYSPGATLIRWEMEASGDQGCTLLSLQQTQNNFQIEP</sequence>
<keyword evidence="3" id="KW-1185">Reference proteome</keyword>
<reference evidence="3" key="2">
    <citation type="journal article" date="2013" name="Nat. Commun.">
        <title>Genome of the Chinese tree shrew.</title>
        <authorList>
            <person name="Fan Y."/>
            <person name="Huang Z.Y."/>
            <person name="Cao C.C."/>
            <person name="Chen C.S."/>
            <person name="Chen Y.X."/>
            <person name="Fan D.D."/>
            <person name="He J."/>
            <person name="Hou H.L."/>
            <person name="Hu L."/>
            <person name="Hu X.T."/>
            <person name="Jiang X.T."/>
            <person name="Lai R."/>
            <person name="Lang Y.S."/>
            <person name="Liang B."/>
            <person name="Liao S.G."/>
            <person name="Mu D."/>
            <person name="Ma Y.Y."/>
            <person name="Niu Y.Y."/>
            <person name="Sun X.Q."/>
            <person name="Xia J.Q."/>
            <person name="Xiao J."/>
            <person name="Xiong Z.Q."/>
            <person name="Xu L."/>
            <person name="Yang L."/>
            <person name="Zhang Y."/>
            <person name="Zhao W."/>
            <person name="Zhao X.D."/>
            <person name="Zheng Y.T."/>
            <person name="Zhou J.M."/>
            <person name="Zhu Y.B."/>
            <person name="Zhang G.J."/>
            <person name="Wang J."/>
            <person name="Yao Y.G."/>
        </authorList>
    </citation>
    <scope>NUCLEOTIDE SEQUENCE [LARGE SCALE GENOMIC DNA]</scope>
</reference>
<accession>L9JAK0</accession>
<dbReference type="EMBL" id="KB321119">
    <property type="protein sequence ID" value="ELW47383.1"/>
    <property type="molecule type" value="Genomic_DNA"/>
</dbReference>
<protein>
    <submittedName>
        <fullName evidence="2">Uncharacterized protein</fullName>
    </submittedName>
</protein>
<evidence type="ECO:0000313" key="2">
    <source>
        <dbReference type="EMBL" id="ELW47383.1"/>
    </source>
</evidence>
<organism evidence="2 3">
    <name type="scientific">Tupaia chinensis</name>
    <name type="common">Chinese tree shrew</name>
    <name type="synonym">Tupaia belangeri chinensis</name>
    <dbReference type="NCBI Taxonomy" id="246437"/>
    <lineage>
        <taxon>Eukaryota</taxon>
        <taxon>Metazoa</taxon>
        <taxon>Chordata</taxon>
        <taxon>Craniata</taxon>
        <taxon>Vertebrata</taxon>
        <taxon>Euteleostomi</taxon>
        <taxon>Mammalia</taxon>
        <taxon>Eutheria</taxon>
        <taxon>Euarchontoglires</taxon>
        <taxon>Scandentia</taxon>
        <taxon>Tupaiidae</taxon>
        <taxon>Tupaia</taxon>
    </lineage>
</organism>
<proteinExistence type="predicted"/>
<dbReference type="Proteomes" id="UP000011518">
    <property type="component" value="Unassembled WGS sequence"/>
</dbReference>
<dbReference type="InParanoid" id="L9JAK0"/>
<name>L9JAK0_TUPCH</name>
<evidence type="ECO:0000313" key="3">
    <source>
        <dbReference type="Proteomes" id="UP000011518"/>
    </source>
</evidence>
<feature type="region of interest" description="Disordered" evidence="1">
    <location>
        <begin position="12"/>
        <end position="43"/>
    </location>
</feature>
<dbReference type="AlphaFoldDB" id="L9JAK0"/>